<keyword evidence="6 9" id="KW-1133">Transmembrane helix</keyword>
<evidence type="ECO:0000256" key="5">
    <source>
        <dbReference type="ARBA" id="ARBA00022692"/>
    </source>
</evidence>
<evidence type="ECO:0000256" key="3">
    <source>
        <dbReference type="ARBA" id="ARBA00019359"/>
    </source>
</evidence>
<dbReference type="EMBL" id="CAJPEV010000919">
    <property type="protein sequence ID" value="CAG0889505.1"/>
    <property type="molecule type" value="Genomic_DNA"/>
</dbReference>
<keyword evidence="7 9" id="KW-0472">Membrane</keyword>
<dbReference type="PANTHER" id="PTHR11827:SF103">
    <property type="entry name" value="SODIUM CHLORIDE COTRANSPORTER 69, ISOFORM E"/>
    <property type="match status" value="1"/>
</dbReference>
<dbReference type="GO" id="GO:1990573">
    <property type="term" value="P:potassium ion import across plasma membrane"/>
    <property type="evidence" value="ECO:0007669"/>
    <property type="project" value="TreeGrafter"/>
</dbReference>
<dbReference type="GO" id="GO:0006884">
    <property type="term" value="P:cell volume homeostasis"/>
    <property type="evidence" value="ECO:0007669"/>
    <property type="project" value="TreeGrafter"/>
</dbReference>
<accession>A0A7R8X8B5</accession>
<keyword evidence="12" id="KW-1185">Reference proteome</keyword>
<feature type="transmembrane region" description="Helical" evidence="9">
    <location>
        <begin position="174"/>
        <end position="195"/>
    </location>
</feature>
<evidence type="ECO:0000256" key="1">
    <source>
        <dbReference type="ARBA" id="ARBA00004141"/>
    </source>
</evidence>
<evidence type="ECO:0000313" key="12">
    <source>
        <dbReference type="Proteomes" id="UP000677054"/>
    </source>
</evidence>
<organism evidence="11">
    <name type="scientific">Darwinula stevensoni</name>
    <dbReference type="NCBI Taxonomy" id="69355"/>
    <lineage>
        <taxon>Eukaryota</taxon>
        <taxon>Metazoa</taxon>
        <taxon>Ecdysozoa</taxon>
        <taxon>Arthropoda</taxon>
        <taxon>Crustacea</taxon>
        <taxon>Oligostraca</taxon>
        <taxon>Ostracoda</taxon>
        <taxon>Podocopa</taxon>
        <taxon>Podocopida</taxon>
        <taxon>Darwinulocopina</taxon>
        <taxon>Darwinuloidea</taxon>
        <taxon>Darwinulidae</taxon>
        <taxon>Darwinula</taxon>
    </lineage>
</organism>
<keyword evidence="5 9" id="KW-0812">Transmembrane</keyword>
<dbReference type="AlphaFoldDB" id="A0A7R8X8B5"/>
<dbReference type="GO" id="GO:0008511">
    <property type="term" value="F:sodium:potassium:chloride symporter activity"/>
    <property type="evidence" value="ECO:0007669"/>
    <property type="project" value="TreeGrafter"/>
</dbReference>
<comment type="subcellular location">
    <subcellularLocation>
        <location evidence="1">Membrane</location>
        <topology evidence="1">Multi-pass membrane protein</topology>
    </subcellularLocation>
</comment>
<evidence type="ECO:0000256" key="8">
    <source>
        <dbReference type="SAM" id="MobiDB-lite"/>
    </source>
</evidence>
<evidence type="ECO:0000256" key="6">
    <source>
        <dbReference type="ARBA" id="ARBA00022989"/>
    </source>
</evidence>
<evidence type="ECO:0000313" key="11">
    <source>
        <dbReference type="EMBL" id="CAD7245670.1"/>
    </source>
</evidence>
<keyword evidence="4" id="KW-0813">Transport</keyword>
<dbReference type="FunFam" id="1.20.1740.10:FF:000013">
    <property type="entry name" value="Solute carrier family 12 member"/>
    <property type="match status" value="1"/>
</dbReference>
<feature type="transmembrane region" description="Helical" evidence="9">
    <location>
        <begin position="216"/>
        <end position="237"/>
    </location>
</feature>
<evidence type="ECO:0000256" key="2">
    <source>
        <dbReference type="ARBA" id="ARBA00010593"/>
    </source>
</evidence>
<dbReference type="PANTHER" id="PTHR11827">
    <property type="entry name" value="SOLUTE CARRIER FAMILY 12, CATION COTRANSPORTERS"/>
    <property type="match status" value="1"/>
</dbReference>
<sequence length="524" mass="57018">MSAAVPPSNCEERNEGCSKMSQVTPKFQVTVVKAEDDFQPEEPTQFRSDQFLAPPNYAYDYTKSATPSHASRYLRSLTQLTRDALPREHHYWSTRDIQGEYRRPSLDDLHAPAIVEPPRTVPEERRQEDPQEGVIKFGWIKGVFIKCLLNIWGVMLFLRLSWVVGQAGIGQGLILISSCNLVTLVTSISMSAVSTNGQIKGGGIYYMISRSLGPQFGGAIGLMFTFANSIACAMYIIGFCDSLKALLANEFSTSLIGGGENFTRVFGCISIVVIFIIVFVGMNWVTRTEFLLLGILLASQADFIIGTIMGPTDDKNLARGFVGYRRDVFKQNWQSAYGPSGVERKDQNFFSVFAIFFPAVTGIVAGANLSGDLKDPSSAIPKGTLAAMILTYFSYIGYAVMMAGCEVRDASGDISELDKNLADILDSPAFNCTSRSCNWGLKNSNQMMTTAAAWYPLIYGGCFAATLSSAIGSLIGAPRALARDKLYPGIGFFGVGSGPNNDPVRGYVACFIIAVACILLGQFL</sequence>
<feature type="transmembrane region" description="Helical" evidence="9">
    <location>
        <begin position="349"/>
        <end position="371"/>
    </location>
</feature>
<gene>
    <name evidence="11" type="ORF">DSTB1V02_LOCUS5538</name>
</gene>
<protein>
    <recommendedName>
        <fullName evidence="3">Solute carrier family 12 member 9</fullName>
    </recommendedName>
</protein>
<evidence type="ECO:0000256" key="9">
    <source>
        <dbReference type="SAM" id="Phobius"/>
    </source>
</evidence>
<feature type="transmembrane region" description="Helical" evidence="9">
    <location>
        <begin position="143"/>
        <end position="162"/>
    </location>
</feature>
<feature type="transmembrane region" description="Helical" evidence="9">
    <location>
        <begin position="290"/>
        <end position="309"/>
    </location>
</feature>
<dbReference type="Pfam" id="PF00324">
    <property type="entry name" value="AA_permease"/>
    <property type="match status" value="1"/>
</dbReference>
<dbReference type="GO" id="GO:0055078">
    <property type="term" value="P:sodium ion homeostasis"/>
    <property type="evidence" value="ECO:0007669"/>
    <property type="project" value="TreeGrafter"/>
</dbReference>
<feature type="domain" description="Amino acid permease/ SLC12A" evidence="10">
    <location>
        <begin position="143"/>
        <end position="522"/>
    </location>
</feature>
<feature type="transmembrane region" description="Helical" evidence="9">
    <location>
        <begin position="506"/>
        <end position="523"/>
    </location>
</feature>
<dbReference type="Proteomes" id="UP000677054">
    <property type="component" value="Unassembled WGS sequence"/>
</dbReference>
<evidence type="ECO:0000256" key="4">
    <source>
        <dbReference type="ARBA" id="ARBA00022448"/>
    </source>
</evidence>
<dbReference type="GO" id="GO:0055075">
    <property type="term" value="P:potassium ion homeostasis"/>
    <property type="evidence" value="ECO:0007669"/>
    <property type="project" value="TreeGrafter"/>
</dbReference>
<dbReference type="Gene3D" id="1.20.1740.10">
    <property type="entry name" value="Amino acid/polyamine transporter I"/>
    <property type="match status" value="1"/>
</dbReference>
<proteinExistence type="inferred from homology"/>
<dbReference type="GO" id="GO:0055064">
    <property type="term" value="P:chloride ion homeostasis"/>
    <property type="evidence" value="ECO:0007669"/>
    <property type="project" value="TreeGrafter"/>
</dbReference>
<dbReference type="InterPro" id="IPR004841">
    <property type="entry name" value="AA-permease/SLC12A_dom"/>
</dbReference>
<dbReference type="OrthoDB" id="2020542at2759"/>
<evidence type="ECO:0000256" key="7">
    <source>
        <dbReference type="ARBA" id="ARBA00023136"/>
    </source>
</evidence>
<feature type="transmembrane region" description="Helical" evidence="9">
    <location>
        <begin position="453"/>
        <end position="477"/>
    </location>
</feature>
<feature type="region of interest" description="Disordered" evidence="8">
    <location>
        <begin position="1"/>
        <end position="22"/>
    </location>
</feature>
<feature type="transmembrane region" description="Helical" evidence="9">
    <location>
        <begin position="262"/>
        <end position="283"/>
    </location>
</feature>
<dbReference type="InterPro" id="IPR004842">
    <property type="entry name" value="SLC12A_fam"/>
</dbReference>
<reference evidence="11" key="1">
    <citation type="submission" date="2020-11" db="EMBL/GenBank/DDBJ databases">
        <authorList>
            <person name="Tran Van P."/>
        </authorList>
    </citation>
    <scope>NUCLEOTIDE SEQUENCE</scope>
</reference>
<comment type="similarity">
    <text evidence="2">Belongs to the SLC12A transporter family.</text>
</comment>
<dbReference type="GO" id="GO:0016020">
    <property type="term" value="C:membrane"/>
    <property type="evidence" value="ECO:0007669"/>
    <property type="project" value="UniProtKB-SubCell"/>
</dbReference>
<dbReference type="EMBL" id="LR900436">
    <property type="protein sequence ID" value="CAD7245670.1"/>
    <property type="molecule type" value="Genomic_DNA"/>
</dbReference>
<feature type="transmembrane region" description="Helical" evidence="9">
    <location>
        <begin position="383"/>
        <end position="401"/>
    </location>
</feature>
<name>A0A7R8X8B5_9CRUS</name>
<evidence type="ECO:0000259" key="10">
    <source>
        <dbReference type="Pfam" id="PF00324"/>
    </source>
</evidence>